<feature type="domain" description="Helix-hairpin-helix DNA-binding motif class 1" evidence="7">
    <location>
        <begin position="73"/>
        <end position="92"/>
    </location>
</feature>
<keyword evidence="4 6" id="KW-0233">DNA recombination</keyword>
<dbReference type="HAMAP" id="MF_00031">
    <property type="entry name" value="DNA_HJ_migration_RuvA"/>
    <property type="match status" value="1"/>
</dbReference>
<dbReference type="InterPro" id="IPR036267">
    <property type="entry name" value="RuvA_C_sf"/>
</dbReference>
<gene>
    <name evidence="6 8" type="primary">ruvA</name>
    <name evidence="8" type="ORF">MAF45_07500</name>
</gene>
<dbReference type="RefSeq" id="WP_237979015.1">
    <property type="nucleotide sequence ID" value="NZ_JAKNCT010000008.1"/>
</dbReference>
<dbReference type="SUPFAM" id="SSF47781">
    <property type="entry name" value="RuvA domain 2-like"/>
    <property type="match status" value="1"/>
</dbReference>
<dbReference type="EMBL" id="JAKNCT010000008">
    <property type="protein sequence ID" value="MCG5031283.1"/>
    <property type="molecule type" value="Genomic_DNA"/>
</dbReference>
<comment type="similarity">
    <text evidence="6">Belongs to the RuvA family.</text>
</comment>
<evidence type="ECO:0000313" key="9">
    <source>
        <dbReference type="Proteomes" id="UP001297600"/>
    </source>
</evidence>
<feature type="domain" description="Helix-hairpin-helix DNA-binding motif class 1" evidence="7">
    <location>
        <begin position="108"/>
        <end position="127"/>
    </location>
</feature>
<dbReference type="Pfam" id="PF01330">
    <property type="entry name" value="RuvA_N"/>
    <property type="match status" value="1"/>
</dbReference>
<dbReference type="InterPro" id="IPR000085">
    <property type="entry name" value="RuvA"/>
</dbReference>
<dbReference type="Pfam" id="PF14520">
    <property type="entry name" value="HHH_5"/>
    <property type="match status" value="1"/>
</dbReference>
<evidence type="ECO:0000256" key="5">
    <source>
        <dbReference type="ARBA" id="ARBA00023204"/>
    </source>
</evidence>
<comment type="function">
    <text evidence="6">The RuvA-RuvB-RuvC complex processes Holliday junction (HJ) DNA during genetic recombination and DNA repair, while the RuvA-RuvB complex plays an important role in the rescue of blocked DNA replication forks via replication fork reversal (RFR). RuvA specifically binds to HJ cruciform DNA, conferring on it an open structure. The RuvB hexamer acts as an ATP-dependent pump, pulling dsDNA into and through the RuvAB complex. HJ branch migration allows RuvC to scan DNA until it finds its consensus sequence, where it cleaves and resolves the cruciform DNA.</text>
</comment>
<dbReference type="InterPro" id="IPR003583">
    <property type="entry name" value="Hlx-hairpin-Hlx_DNA-bd_motif"/>
</dbReference>
<comment type="subunit">
    <text evidence="6">Homotetramer. Forms an RuvA(8)-RuvB(12)-Holliday junction (HJ) complex. HJ DNA is sandwiched between 2 RuvA tetramers; dsDNA enters through RuvA and exits via RuvB. An RuvB hexamer assembles on each DNA strand where it exits the tetramer. Each RuvB hexamer is contacted by two RuvA subunits (via domain III) on 2 adjacent RuvB subunits; this complex drives branch migration. In the full resolvosome a probable DNA-RuvA(4)-RuvB(12)-RuvC(2) complex forms which resolves the HJ.</text>
</comment>
<dbReference type="InterPro" id="IPR010994">
    <property type="entry name" value="RuvA_2-like"/>
</dbReference>
<keyword evidence="5 6" id="KW-0234">DNA repair</keyword>
<feature type="region of interest" description="Domain I" evidence="6">
    <location>
        <begin position="1"/>
        <end position="64"/>
    </location>
</feature>
<protein>
    <recommendedName>
        <fullName evidence="6">Holliday junction branch migration complex subunit RuvA</fullName>
    </recommendedName>
</protein>
<dbReference type="NCBIfam" id="TIGR00084">
    <property type="entry name" value="ruvA"/>
    <property type="match status" value="1"/>
</dbReference>
<dbReference type="InterPro" id="IPR013849">
    <property type="entry name" value="DNA_helicase_Holl-junc_RuvA_I"/>
</dbReference>
<reference evidence="8 9" key="1">
    <citation type="submission" date="2022-02" db="EMBL/GenBank/DDBJ databases">
        <title>Mesosutterella porci, a novel member of the family Sutterellaceae from pig feces.</title>
        <authorList>
            <person name="Wylensek D."/>
            <person name="Clavel T."/>
        </authorList>
    </citation>
    <scope>NUCLEOTIDE SEQUENCE [LARGE SCALE GENOMIC DNA]</scope>
    <source>
        <strain evidence="9">oilRF-744-wt-GAM-9</strain>
    </source>
</reference>
<dbReference type="Proteomes" id="UP001297600">
    <property type="component" value="Unassembled WGS sequence"/>
</dbReference>
<dbReference type="InterPro" id="IPR011114">
    <property type="entry name" value="RuvA_C"/>
</dbReference>
<accession>A0ABS9MTF6</accession>
<sequence>MIAMLKGVVADRQTTGIVLDVGGVGYELAVPMSTLAALPATGKSATLYVQMQVREDAILLYGFLTREEKAAFQTLVKVSGIGAKTALAVLSSLSVADLAAAVAAGEADLLTRVPGIGKKTAARLVLELKGKLDGLAPGLPGSSPEGPAPGSVQADVAAGLIALGYSERDAAAAARRLPKGVSAAEGIRLALRSKV</sequence>
<dbReference type="InterPro" id="IPR012340">
    <property type="entry name" value="NA-bd_OB-fold"/>
</dbReference>
<dbReference type="Pfam" id="PF07499">
    <property type="entry name" value="RuvA_C"/>
    <property type="match status" value="1"/>
</dbReference>
<comment type="subcellular location">
    <subcellularLocation>
        <location evidence="6">Cytoplasm</location>
    </subcellularLocation>
</comment>
<evidence type="ECO:0000256" key="6">
    <source>
        <dbReference type="HAMAP-Rule" id="MF_00031"/>
    </source>
</evidence>
<evidence type="ECO:0000256" key="3">
    <source>
        <dbReference type="ARBA" id="ARBA00023125"/>
    </source>
</evidence>
<keyword evidence="9" id="KW-1185">Reference proteome</keyword>
<evidence type="ECO:0000259" key="7">
    <source>
        <dbReference type="SMART" id="SM00278"/>
    </source>
</evidence>
<feature type="region of interest" description="Domain III" evidence="6">
    <location>
        <begin position="152"/>
        <end position="195"/>
    </location>
</feature>
<dbReference type="Gene3D" id="2.40.50.140">
    <property type="entry name" value="Nucleic acid-binding proteins"/>
    <property type="match status" value="1"/>
</dbReference>
<keyword evidence="1 6" id="KW-0963">Cytoplasm</keyword>
<dbReference type="SUPFAM" id="SSF46929">
    <property type="entry name" value="DNA helicase RuvA subunit, C-terminal domain"/>
    <property type="match status" value="1"/>
</dbReference>
<organism evidence="8 9">
    <name type="scientific">Mesosutterella porci</name>
    <dbReference type="NCBI Taxonomy" id="2915351"/>
    <lineage>
        <taxon>Bacteria</taxon>
        <taxon>Pseudomonadati</taxon>
        <taxon>Pseudomonadota</taxon>
        <taxon>Betaproteobacteria</taxon>
        <taxon>Burkholderiales</taxon>
        <taxon>Sutterellaceae</taxon>
        <taxon>Mesosutterella</taxon>
    </lineage>
</organism>
<comment type="caution">
    <text evidence="6">Lacks conserved residue(s) required for the propagation of feature annotation.</text>
</comment>
<evidence type="ECO:0000256" key="2">
    <source>
        <dbReference type="ARBA" id="ARBA00022763"/>
    </source>
</evidence>
<comment type="domain">
    <text evidence="6">Has three domains with a flexible linker between the domains II and III and assumes an 'L' shape. Domain III is highly mobile and contacts RuvB.</text>
</comment>
<dbReference type="SMART" id="SM00278">
    <property type="entry name" value="HhH1"/>
    <property type="match status" value="2"/>
</dbReference>
<evidence type="ECO:0000256" key="4">
    <source>
        <dbReference type="ARBA" id="ARBA00023172"/>
    </source>
</evidence>
<keyword evidence="3 6" id="KW-0238">DNA-binding</keyword>
<evidence type="ECO:0000256" key="1">
    <source>
        <dbReference type="ARBA" id="ARBA00022490"/>
    </source>
</evidence>
<comment type="caution">
    <text evidence="8">The sequence shown here is derived from an EMBL/GenBank/DDBJ whole genome shotgun (WGS) entry which is preliminary data.</text>
</comment>
<keyword evidence="2 6" id="KW-0227">DNA damage</keyword>
<name>A0ABS9MTF6_9BURK</name>
<evidence type="ECO:0000313" key="8">
    <source>
        <dbReference type="EMBL" id="MCG5031283.1"/>
    </source>
</evidence>
<dbReference type="SUPFAM" id="SSF50249">
    <property type="entry name" value="Nucleic acid-binding proteins"/>
    <property type="match status" value="1"/>
</dbReference>
<dbReference type="Gene3D" id="1.10.150.20">
    <property type="entry name" value="5' to 3' exonuclease, C-terminal subdomain"/>
    <property type="match status" value="1"/>
</dbReference>
<proteinExistence type="inferred from homology"/>